<sequence>MPIEGGPEALARRRAIETAKLALDSGLSIAPIEIKSEVGSVGNPVSYGSEGRSAFVQLSIGCPNSCCEKPAN</sequence>
<organism evidence="1 2">
    <name type="scientific">Caballeronia fortuita</name>
    <dbReference type="NCBI Taxonomy" id="1777138"/>
    <lineage>
        <taxon>Bacteria</taxon>
        <taxon>Pseudomonadati</taxon>
        <taxon>Pseudomonadota</taxon>
        <taxon>Betaproteobacteria</taxon>
        <taxon>Burkholderiales</taxon>
        <taxon>Burkholderiaceae</taxon>
        <taxon>Caballeronia</taxon>
    </lineage>
</organism>
<keyword evidence="2" id="KW-1185">Reference proteome</keyword>
<comment type="caution">
    <text evidence="1">The sequence shown here is derived from an EMBL/GenBank/DDBJ whole genome shotgun (WGS) entry which is preliminary data.</text>
</comment>
<protein>
    <submittedName>
        <fullName evidence="1">Uncharacterized protein</fullName>
    </submittedName>
</protein>
<evidence type="ECO:0000313" key="2">
    <source>
        <dbReference type="Proteomes" id="UP000054903"/>
    </source>
</evidence>
<dbReference type="Proteomes" id="UP000054903">
    <property type="component" value="Unassembled WGS sequence"/>
</dbReference>
<name>A0A158BN67_9BURK</name>
<accession>A0A158BN67</accession>
<dbReference type="AlphaFoldDB" id="A0A158BN67"/>
<reference evidence="1" key="1">
    <citation type="submission" date="2016-01" db="EMBL/GenBank/DDBJ databases">
        <authorList>
            <person name="Peeters C."/>
        </authorList>
    </citation>
    <scope>NUCLEOTIDE SEQUENCE</scope>
    <source>
        <strain evidence="1">LMG 29320</strain>
    </source>
</reference>
<dbReference type="EMBL" id="FCNX02000007">
    <property type="protein sequence ID" value="SAK71176.1"/>
    <property type="molecule type" value="Genomic_DNA"/>
</dbReference>
<evidence type="ECO:0000313" key="1">
    <source>
        <dbReference type="EMBL" id="SAK71176.1"/>
    </source>
</evidence>
<proteinExistence type="predicted"/>
<gene>
    <name evidence="1" type="ORF">AWB77_02989</name>
</gene>